<accession>A0A7D9J8X3</accession>
<feature type="domain" description="Vesicle-trafficking protein SEC22a/c C-terminal" evidence="1">
    <location>
        <begin position="2"/>
        <end position="112"/>
    </location>
</feature>
<dbReference type="Pfam" id="PF25970">
    <property type="entry name" value="SEC22a_C"/>
    <property type="match status" value="1"/>
</dbReference>
<organism evidence="2 3">
    <name type="scientific">Paramuricea clavata</name>
    <name type="common">Red gorgonian</name>
    <name type="synonym">Violescent sea-whip</name>
    <dbReference type="NCBI Taxonomy" id="317549"/>
    <lineage>
        <taxon>Eukaryota</taxon>
        <taxon>Metazoa</taxon>
        <taxon>Cnidaria</taxon>
        <taxon>Anthozoa</taxon>
        <taxon>Octocorallia</taxon>
        <taxon>Malacalcyonacea</taxon>
        <taxon>Plexauridae</taxon>
        <taxon>Paramuricea</taxon>
    </lineage>
</organism>
<dbReference type="InterPro" id="IPR059071">
    <property type="entry name" value="SEC22a-c_C"/>
</dbReference>
<protein>
    <submittedName>
        <fullName evidence="2">Vesicle-trafficking SEC22a</fullName>
    </submittedName>
</protein>
<evidence type="ECO:0000313" key="3">
    <source>
        <dbReference type="Proteomes" id="UP001152795"/>
    </source>
</evidence>
<name>A0A7D9J8X3_PARCT</name>
<keyword evidence="3" id="KW-1185">Reference proteome</keyword>
<sequence>MIAPLTWLGYLTGALCCVCAFLNILRFIPLFGYYGVETEDHSVTAALAFLLGALLNVLLFYLLLLPLKLKMFISYTLGGLLLAIIYYLWNYRNIVQGLFHVSVTLLALYQIRQRQITVKPPDYNV</sequence>
<reference evidence="2" key="1">
    <citation type="submission" date="2020-04" db="EMBL/GenBank/DDBJ databases">
        <authorList>
            <person name="Alioto T."/>
            <person name="Alioto T."/>
            <person name="Gomez Garrido J."/>
        </authorList>
    </citation>
    <scope>NUCLEOTIDE SEQUENCE</scope>
    <source>
        <strain evidence="2">A484AB</strain>
    </source>
</reference>
<comment type="caution">
    <text evidence="2">The sequence shown here is derived from an EMBL/GenBank/DDBJ whole genome shotgun (WGS) entry which is preliminary data.</text>
</comment>
<dbReference type="AlphaFoldDB" id="A0A7D9J8X3"/>
<evidence type="ECO:0000313" key="2">
    <source>
        <dbReference type="EMBL" id="CAB4024459.1"/>
    </source>
</evidence>
<proteinExistence type="predicted"/>
<dbReference type="Proteomes" id="UP001152795">
    <property type="component" value="Unassembled WGS sequence"/>
</dbReference>
<dbReference type="EMBL" id="CACRXK020013046">
    <property type="protein sequence ID" value="CAB4024459.1"/>
    <property type="molecule type" value="Genomic_DNA"/>
</dbReference>
<gene>
    <name evidence="2" type="ORF">PACLA_8A022639</name>
</gene>
<evidence type="ECO:0000259" key="1">
    <source>
        <dbReference type="Pfam" id="PF25970"/>
    </source>
</evidence>